<keyword evidence="2" id="KW-0456">Lyase</keyword>
<evidence type="ECO:0000256" key="3">
    <source>
        <dbReference type="SAM" id="MobiDB-lite"/>
    </source>
</evidence>
<dbReference type="PANTHER" id="PTHR35201:SF4">
    <property type="entry name" value="BETA-PINACENE SYNTHASE-RELATED"/>
    <property type="match status" value="1"/>
</dbReference>
<feature type="region of interest" description="Disordered" evidence="3">
    <location>
        <begin position="336"/>
        <end position="358"/>
    </location>
</feature>
<reference evidence="5 6" key="1">
    <citation type="submission" date="2019-04" db="EMBL/GenBank/DDBJ databases">
        <title>Streptomyces piniterrae sp. nov., a heliquinomycin-producing actinomycete isolated from rhizosphere soil of Pinus yunnanensis.</title>
        <authorList>
            <person name="Zhuang X."/>
            <person name="Zhao J."/>
        </authorList>
    </citation>
    <scope>NUCLEOTIDE SEQUENCE [LARGE SCALE GENOMIC DNA]</scope>
    <source>
        <strain evidence="6">jys28</strain>
    </source>
</reference>
<evidence type="ECO:0000256" key="2">
    <source>
        <dbReference type="ARBA" id="ARBA00023239"/>
    </source>
</evidence>
<dbReference type="CDD" id="cd00688">
    <property type="entry name" value="ISOPREN_C2_like"/>
    <property type="match status" value="1"/>
</dbReference>
<dbReference type="Gene3D" id="1.10.600.10">
    <property type="entry name" value="Farnesyl Diphosphate Synthase"/>
    <property type="match status" value="2"/>
</dbReference>
<feature type="region of interest" description="Disordered" evidence="3">
    <location>
        <begin position="296"/>
        <end position="321"/>
    </location>
</feature>
<dbReference type="UniPathway" id="UPA00337"/>
<dbReference type="PANTHER" id="PTHR35201">
    <property type="entry name" value="TERPENE SYNTHASE"/>
    <property type="match status" value="1"/>
</dbReference>
<sequence length="1128" mass="122651">MARDLAKGWARSMGMLERGGVWSEASFESADYASLTASCHPDAGADQLPLVTDWYVWLFFLDDHFDELYMRRGDMAGGRAYLSLLAAIMAGGHGGALMSDDPAERGLADLWPRTAPLMRDDWRQRFRESNQGVLDEHLRELVLYGQSRVPDPISYLDMRREGRGGPWAAELVELALRAPLPAEISRSRPMRALQDAFGDVVRLHNDLTSYRREVEEEGEVSNEVLVVEHFLGCCPEEASDIVRDLLDTRMRRFEDIVASELPVLFADQTVGPSGQATVIGYVQGLRDFMAGNRQWHEQSGRNAATGPAGAPSPSPVLGGPTGLGTSASRLLLGGRADEPAEGATGSPREPAPAPSPVADTRLGLQLEVAAQRALAWARQAGMADPLFGVWDEKDLSGLDFASVRSLRSSAASSQTIAAASEFDLAAAWYLWSRFADDYFSTRYADSRDADGATAFLSRLPQFMPQRGAEPGLKPANPMERGLAELWSYSLSVAAAEWRGGLRASLLDLAEDLRHRIADLVDSRAPLVPGSTEPFHRSWSSFVLDQLGSLRSSPRVQHLRAAPSDIDATAADDIGGLPLRERIARLAARVAGSFDDCGAFRESCDSRVTESTMMLALLRRENCHPGVQHTLERFLADRRRAPSLNPLERRLADISLGTASGQDQANTLLGDFDHFTADRKQVMLRTYLAVLGAEPYPDVDVTGVDYHGHATWVELALCAMKVLNAHGRGRPDLVGEEDRAFLVSRLKEGRREIWEANVGAHLMALLAVHEFAPGDRLIRDGIEAILTVRKPDGGLPFIPDYTVFFGALAGLALATVDADPLLLHRVGDYLTDQQSDNGSWPFTERVRQTDVEGAGAVIEVLRAVDPDRYRAALARGAGYLAGMANDDGGFPTYRRGHPSEVVMTANVVNALASEWTAHAHVLEPAVAFLLDAQQPDGTYERSWSLSQAHAIRRVLHALHRVPEQARPRFNRGIEQAYARAGAYLEQTQNPDGGWGQRADNDSDPISSAHSLSAAAILGTPDWAGRGLTYLLRQQRPDGGFTSIPDQVAPRPIPYNFPGMADMYVLTALGDLRRLGRLPGCTPAAPRHLPTARPAPTMPGADVPLNGPGMSALHAIHPTAGSHHGAGFPA</sequence>
<dbReference type="RefSeq" id="WP_136740470.1">
    <property type="nucleotide sequence ID" value="NZ_SUMB01000004.1"/>
</dbReference>
<evidence type="ECO:0000313" key="5">
    <source>
        <dbReference type="EMBL" id="TJZ54546.1"/>
    </source>
</evidence>
<comment type="caution">
    <text evidence="5">The sequence shown here is derived from an EMBL/GenBank/DDBJ whole genome shotgun (WGS) entry which is preliminary data.</text>
</comment>
<dbReference type="GO" id="GO:0046872">
    <property type="term" value="F:metal ion binding"/>
    <property type="evidence" value="ECO:0007669"/>
    <property type="project" value="UniProtKB-KW"/>
</dbReference>
<dbReference type="Gene3D" id="1.50.10.20">
    <property type="match status" value="2"/>
</dbReference>
<keyword evidence="6" id="KW-1185">Reference proteome</keyword>
<evidence type="ECO:0000313" key="6">
    <source>
        <dbReference type="Proteomes" id="UP000308697"/>
    </source>
</evidence>
<feature type="domain" description="Squalene cyclase C-terminal" evidence="4">
    <location>
        <begin position="898"/>
        <end position="1040"/>
    </location>
</feature>
<dbReference type="InterPro" id="IPR008930">
    <property type="entry name" value="Terpenoid_cyclase/PrenylTrfase"/>
</dbReference>
<name>A0A4U0NJT4_9ACTN</name>
<dbReference type="SUPFAM" id="SSF48239">
    <property type="entry name" value="Terpenoid cyclases/Protein prenyltransferases"/>
    <property type="match status" value="2"/>
</dbReference>
<dbReference type="InterPro" id="IPR008949">
    <property type="entry name" value="Isoprenoid_synthase_dom_sf"/>
</dbReference>
<feature type="region of interest" description="Disordered" evidence="3">
    <location>
        <begin position="985"/>
        <end position="1005"/>
    </location>
</feature>
<dbReference type="SFLD" id="SFLDS00005">
    <property type="entry name" value="Isoprenoid_Synthase_Type_I"/>
    <property type="match status" value="1"/>
</dbReference>
<keyword evidence="1" id="KW-0479">Metal-binding</keyword>
<feature type="compositionally biased region" description="Low complexity" evidence="3">
    <location>
        <begin position="303"/>
        <end position="318"/>
    </location>
</feature>
<protein>
    <recommendedName>
        <fullName evidence="4">Squalene cyclase C-terminal domain-containing protein</fullName>
    </recommendedName>
</protein>
<proteinExistence type="predicted"/>
<dbReference type="InterPro" id="IPR032696">
    <property type="entry name" value="SQ_cyclase_C"/>
</dbReference>
<dbReference type="Pfam" id="PF19086">
    <property type="entry name" value="Terpene_syn_C_2"/>
    <property type="match status" value="2"/>
</dbReference>
<evidence type="ECO:0000256" key="1">
    <source>
        <dbReference type="ARBA" id="ARBA00022723"/>
    </source>
</evidence>
<dbReference type="OrthoDB" id="2989600at2"/>
<evidence type="ECO:0000259" key="4">
    <source>
        <dbReference type="Pfam" id="PF13243"/>
    </source>
</evidence>
<dbReference type="Pfam" id="PF13243">
    <property type="entry name" value="SQHop_cyclase_C"/>
    <property type="match status" value="1"/>
</dbReference>
<dbReference type="SUPFAM" id="SSF48576">
    <property type="entry name" value="Terpenoid synthases"/>
    <property type="match status" value="1"/>
</dbReference>
<dbReference type="AlphaFoldDB" id="A0A4U0NJT4"/>
<dbReference type="GO" id="GO:0010333">
    <property type="term" value="F:terpene synthase activity"/>
    <property type="evidence" value="ECO:0007669"/>
    <property type="project" value="InterPro"/>
</dbReference>
<dbReference type="SFLD" id="SFLDG01020">
    <property type="entry name" value="Terpene_Cyclase_Like_2"/>
    <property type="match status" value="1"/>
</dbReference>
<dbReference type="EMBL" id="SUMB01000004">
    <property type="protein sequence ID" value="TJZ54546.1"/>
    <property type="molecule type" value="Genomic_DNA"/>
</dbReference>
<accession>A0A4U0NJT4</accession>
<organism evidence="5 6">
    <name type="scientific">Streptomyces piniterrae</name>
    <dbReference type="NCBI Taxonomy" id="2571125"/>
    <lineage>
        <taxon>Bacteria</taxon>
        <taxon>Bacillati</taxon>
        <taxon>Actinomycetota</taxon>
        <taxon>Actinomycetes</taxon>
        <taxon>Kitasatosporales</taxon>
        <taxon>Streptomycetaceae</taxon>
        <taxon>Streptomyces</taxon>
    </lineage>
</organism>
<gene>
    <name evidence="5" type="ORF">FCH28_15690</name>
</gene>
<dbReference type="InterPro" id="IPR034686">
    <property type="entry name" value="Terpene_cyclase-like_2"/>
</dbReference>
<dbReference type="Proteomes" id="UP000308697">
    <property type="component" value="Unassembled WGS sequence"/>
</dbReference>